<feature type="non-terminal residue" evidence="2">
    <location>
        <position position="1"/>
    </location>
</feature>
<keyword evidence="3" id="KW-1185">Reference proteome</keyword>
<accession>A0A9P5R0T5</accession>
<dbReference type="AlphaFoldDB" id="A0A9P5R0T5"/>
<evidence type="ECO:0008006" key="4">
    <source>
        <dbReference type="Google" id="ProtNLM"/>
    </source>
</evidence>
<dbReference type="EMBL" id="JAAAUQ010003254">
    <property type="protein sequence ID" value="KAF9118169.1"/>
    <property type="molecule type" value="Genomic_DNA"/>
</dbReference>
<dbReference type="GO" id="GO:0003677">
    <property type="term" value="F:DNA binding"/>
    <property type="evidence" value="ECO:0007669"/>
    <property type="project" value="UniProtKB-KW"/>
</dbReference>
<evidence type="ECO:0000313" key="2">
    <source>
        <dbReference type="EMBL" id="KAF9118169.1"/>
    </source>
</evidence>
<name>A0A9P5R0T5_9FUNG</name>
<dbReference type="Proteomes" id="UP000748756">
    <property type="component" value="Unassembled WGS sequence"/>
</dbReference>
<dbReference type="InterPro" id="IPR010998">
    <property type="entry name" value="Integrase_recombinase_N"/>
</dbReference>
<proteinExistence type="predicted"/>
<evidence type="ECO:0000256" key="1">
    <source>
        <dbReference type="ARBA" id="ARBA00023125"/>
    </source>
</evidence>
<gene>
    <name evidence="2" type="ORF">BG015_006723</name>
</gene>
<keyword evidence="1" id="KW-0238">DNA-binding</keyword>
<organism evidence="2 3">
    <name type="scientific">Linnemannia schmuckeri</name>
    <dbReference type="NCBI Taxonomy" id="64567"/>
    <lineage>
        <taxon>Eukaryota</taxon>
        <taxon>Fungi</taxon>
        <taxon>Fungi incertae sedis</taxon>
        <taxon>Mucoromycota</taxon>
        <taxon>Mortierellomycotina</taxon>
        <taxon>Mortierellomycetes</taxon>
        <taxon>Mortierellales</taxon>
        <taxon>Mortierellaceae</taxon>
        <taxon>Linnemannia</taxon>
    </lineage>
</organism>
<dbReference type="Gene3D" id="1.10.150.130">
    <property type="match status" value="1"/>
</dbReference>
<reference evidence="2" key="1">
    <citation type="journal article" date="2020" name="Fungal Divers.">
        <title>Resolving the Mortierellaceae phylogeny through synthesis of multi-gene phylogenetics and phylogenomics.</title>
        <authorList>
            <person name="Vandepol N."/>
            <person name="Liber J."/>
            <person name="Desiro A."/>
            <person name="Na H."/>
            <person name="Kennedy M."/>
            <person name="Barry K."/>
            <person name="Grigoriev I.V."/>
            <person name="Miller A.N."/>
            <person name="O'Donnell K."/>
            <person name="Stajich J.E."/>
            <person name="Bonito G."/>
        </authorList>
    </citation>
    <scope>NUCLEOTIDE SEQUENCE</scope>
    <source>
        <strain evidence="2">NRRL 6426</strain>
    </source>
</reference>
<feature type="non-terminal residue" evidence="2">
    <location>
        <position position="164"/>
    </location>
</feature>
<dbReference type="OrthoDB" id="2400069at2759"/>
<sequence>RLDTCSLAHQRQRLTEEGASAATVKVMTESTLAKTRKRQYKGPQALWIRHCSTNSVDPFNPTAVQLLNFLADGIETKQWSSGTVNNYRSAILNLFPDRLSYWNNPTFRDFFRHLSSNAIKRFTNTPVDIAPVLDHFRTMGPNSDLKPAQLLPKLCWLLSVCGFM</sequence>
<evidence type="ECO:0000313" key="3">
    <source>
        <dbReference type="Proteomes" id="UP000748756"/>
    </source>
</evidence>
<protein>
    <recommendedName>
        <fullName evidence="4">Core-binding (CB) domain-containing protein</fullName>
    </recommendedName>
</protein>
<comment type="caution">
    <text evidence="2">The sequence shown here is derived from an EMBL/GenBank/DDBJ whole genome shotgun (WGS) entry which is preliminary data.</text>
</comment>